<keyword evidence="1" id="KW-0472">Membrane</keyword>
<dbReference type="InterPro" id="IPR018644">
    <property type="entry name" value="DUF2071"/>
</dbReference>
<protein>
    <submittedName>
        <fullName evidence="2">DUF2071 domain-containing protein</fullName>
    </submittedName>
</protein>
<dbReference type="AlphaFoldDB" id="A0A9X3DV13"/>
<evidence type="ECO:0000313" key="3">
    <source>
        <dbReference type="Proteomes" id="UP001146019"/>
    </source>
</evidence>
<dbReference type="EMBL" id="JAPKMY010000003">
    <property type="protein sequence ID" value="MCX5467696.1"/>
    <property type="molecule type" value="Genomic_DNA"/>
</dbReference>
<dbReference type="Pfam" id="PF09844">
    <property type="entry name" value="DUF2071"/>
    <property type="match status" value="1"/>
</dbReference>
<accession>A0A9X3DV13</accession>
<dbReference type="RefSeq" id="WP_266130003.1">
    <property type="nucleotide sequence ID" value="NZ_JAPKMY010000003.1"/>
</dbReference>
<gene>
    <name evidence="2" type="ORF">OSH00_08040</name>
</gene>
<evidence type="ECO:0000313" key="2">
    <source>
        <dbReference type="EMBL" id="MCX5467696.1"/>
    </source>
</evidence>
<keyword evidence="1" id="KW-1133">Transmembrane helix</keyword>
<sequence>MNRHRLKKPTNGVTFKCIAFFAQCSFLLGLRRILMRLVPFLQLHSQVKNIVYLSWWVDIEQVRSRYPSHVQLLEKQGKTIFTILTYQHQHFGFSFLGPLRQFMPSPQQSNWRFYIAPEQQAKTVIFEQVVIDQKLYVLSGRLASDVMPAQYAQQFVHEREDDIIQTQIELDALYRLSCSVQINTDQHLPQTWKTFFSSWREAITYLVDQDHAWVEWVDQPERLSQGDIEMPFDFNQIQAAQVSNIDCPLLHQWGVREQDVFAFVVPALNFYVKNETPIDENTSDCCEKCG</sequence>
<reference evidence="2" key="1">
    <citation type="submission" date="2022-11" db="EMBL/GenBank/DDBJ databases">
        <title>Biodiversity and phylogenetic relationships of bacteria.</title>
        <authorList>
            <person name="Machado R.A.R."/>
            <person name="Bhat A."/>
            <person name="Loulou A."/>
            <person name="Kallel S."/>
        </authorList>
    </citation>
    <scope>NUCLEOTIDE SEQUENCE</scope>
    <source>
        <strain evidence="2">A-IN1</strain>
    </source>
</reference>
<comment type="caution">
    <text evidence="2">The sequence shown here is derived from an EMBL/GenBank/DDBJ whole genome shotgun (WGS) entry which is preliminary data.</text>
</comment>
<keyword evidence="3" id="KW-1185">Reference proteome</keyword>
<dbReference type="Proteomes" id="UP001146019">
    <property type="component" value="Unassembled WGS sequence"/>
</dbReference>
<keyword evidence="1" id="KW-0812">Transmembrane</keyword>
<feature type="transmembrane region" description="Helical" evidence="1">
    <location>
        <begin position="12"/>
        <end position="30"/>
    </location>
</feature>
<organism evidence="2 3">
    <name type="scientific">Acinetobacter nematophilus</name>
    <dbReference type="NCBI Taxonomy" id="2994642"/>
    <lineage>
        <taxon>Bacteria</taxon>
        <taxon>Pseudomonadati</taxon>
        <taxon>Pseudomonadota</taxon>
        <taxon>Gammaproteobacteria</taxon>
        <taxon>Moraxellales</taxon>
        <taxon>Moraxellaceae</taxon>
        <taxon>Acinetobacter</taxon>
    </lineage>
</organism>
<proteinExistence type="predicted"/>
<name>A0A9X3DV13_9GAMM</name>
<evidence type="ECO:0000256" key="1">
    <source>
        <dbReference type="SAM" id="Phobius"/>
    </source>
</evidence>